<keyword evidence="3" id="KW-1185">Reference proteome</keyword>
<name>A0ABW6A4G2_9BACT</name>
<evidence type="ECO:0000259" key="1">
    <source>
        <dbReference type="Pfam" id="PF09346"/>
    </source>
</evidence>
<protein>
    <submittedName>
        <fullName evidence="2">SMI1/KNR4 family protein</fullName>
    </submittedName>
</protein>
<sequence length="199" mass="22938">MMDKMKTVLKELEIFLSESDCPLLTHFQGGISASEVADTFSNLKFPIRDDIKQLYEWKNGVSDLFKKKTGEIELFSSGIMMPLELATSMYVLEVKVQKSFKKEFFPLFTSGGGDYILIHLDESKKTYGQLFLYSPAILLSSKPMTIYDSLTTLFQTILNIYQRGGYFFSKSDKSLEIDYDIEKEISIKLNSKSDFWREN</sequence>
<organism evidence="2 3">
    <name type="scientific">Terrimonas rubra</name>
    <dbReference type="NCBI Taxonomy" id="1035890"/>
    <lineage>
        <taxon>Bacteria</taxon>
        <taxon>Pseudomonadati</taxon>
        <taxon>Bacteroidota</taxon>
        <taxon>Chitinophagia</taxon>
        <taxon>Chitinophagales</taxon>
        <taxon>Chitinophagaceae</taxon>
        <taxon>Terrimonas</taxon>
    </lineage>
</organism>
<proteinExistence type="predicted"/>
<accession>A0ABW6A4G2</accession>
<feature type="domain" description="Knr4/Smi1-like" evidence="1">
    <location>
        <begin position="30"/>
        <end position="154"/>
    </location>
</feature>
<reference evidence="3" key="1">
    <citation type="journal article" date="2019" name="Int. J. Syst. Evol. Microbiol.">
        <title>The Global Catalogue of Microorganisms (GCM) 10K type strain sequencing project: providing services to taxonomists for standard genome sequencing and annotation.</title>
        <authorList>
            <consortium name="The Broad Institute Genomics Platform"/>
            <consortium name="The Broad Institute Genome Sequencing Center for Infectious Disease"/>
            <person name="Wu L."/>
            <person name="Ma J."/>
        </authorList>
    </citation>
    <scope>NUCLEOTIDE SEQUENCE [LARGE SCALE GENOMIC DNA]</scope>
    <source>
        <strain evidence="3">KCTC 23299</strain>
    </source>
</reference>
<dbReference type="Proteomes" id="UP001597511">
    <property type="component" value="Unassembled WGS sequence"/>
</dbReference>
<dbReference type="RefSeq" id="WP_386097732.1">
    <property type="nucleotide sequence ID" value="NZ_JBHUOZ010000002.1"/>
</dbReference>
<dbReference type="Pfam" id="PF09346">
    <property type="entry name" value="SMI1_KNR4"/>
    <property type="match status" value="1"/>
</dbReference>
<dbReference type="EMBL" id="JBHUOZ010000002">
    <property type="protein sequence ID" value="MFD2919974.1"/>
    <property type="molecule type" value="Genomic_DNA"/>
</dbReference>
<evidence type="ECO:0000313" key="2">
    <source>
        <dbReference type="EMBL" id="MFD2919974.1"/>
    </source>
</evidence>
<comment type="caution">
    <text evidence="2">The sequence shown here is derived from an EMBL/GenBank/DDBJ whole genome shotgun (WGS) entry which is preliminary data.</text>
</comment>
<evidence type="ECO:0000313" key="3">
    <source>
        <dbReference type="Proteomes" id="UP001597511"/>
    </source>
</evidence>
<gene>
    <name evidence="2" type="ORF">ACFS6H_09665</name>
</gene>
<dbReference type="InterPro" id="IPR018958">
    <property type="entry name" value="Knr4/Smi1-like_dom"/>
</dbReference>